<dbReference type="PANTHER" id="PTHR35526">
    <property type="entry name" value="ANTI-SIGMA-F FACTOR RSBW-RELATED"/>
    <property type="match status" value="1"/>
</dbReference>
<dbReference type="PANTHER" id="PTHR35526:SF3">
    <property type="entry name" value="ANTI-SIGMA-F FACTOR RSBW"/>
    <property type="match status" value="1"/>
</dbReference>
<evidence type="ECO:0000256" key="1">
    <source>
        <dbReference type="ARBA" id="ARBA00022527"/>
    </source>
</evidence>
<proteinExistence type="predicted"/>
<dbReference type="Pfam" id="PF13581">
    <property type="entry name" value="HATPase_c_2"/>
    <property type="match status" value="1"/>
</dbReference>
<dbReference type="RefSeq" id="WP_188716864.1">
    <property type="nucleotide sequence ID" value="NZ_BAABBD010000002.1"/>
</dbReference>
<keyword evidence="1" id="KW-0418">Kinase</keyword>
<dbReference type="Proteomes" id="UP000626982">
    <property type="component" value="Unassembled WGS sequence"/>
</dbReference>
<organism evidence="3 4">
    <name type="scientific">Agrococcus terreus</name>
    <dbReference type="NCBI Taxonomy" id="574649"/>
    <lineage>
        <taxon>Bacteria</taxon>
        <taxon>Bacillati</taxon>
        <taxon>Actinomycetota</taxon>
        <taxon>Actinomycetes</taxon>
        <taxon>Micrococcales</taxon>
        <taxon>Microbacteriaceae</taxon>
        <taxon>Agrococcus</taxon>
    </lineage>
</organism>
<dbReference type="EMBL" id="BMLM01000001">
    <property type="protein sequence ID" value="GGN81797.1"/>
    <property type="molecule type" value="Genomic_DNA"/>
</dbReference>
<keyword evidence="1" id="KW-0723">Serine/threonine-protein kinase</keyword>
<dbReference type="InterPro" id="IPR050267">
    <property type="entry name" value="Anti-sigma-factor_SerPK"/>
</dbReference>
<dbReference type="Gene3D" id="3.30.565.10">
    <property type="entry name" value="Histidine kinase-like ATPase, C-terminal domain"/>
    <property type="match status" value="1"/>
</dbReference>
<dbReference type="InterPro" id="IPR036890">
    <property type="entry name" value="HATPase_C_sf"/>
</dbReference>
<keyword evidence="1" id="KW-0808">Transferase</keyword>
<sequence length="138" mass="14718">MATDAHATTLEGPADLRLVEQVLDALERLYEAADDVAADDRVLFQLAVSEVATNIAEHGLPPGSVRVRVRLEVAPERLAASFVDTARPASVDLDEAEMAAPLEESGRGLAMAVAALDEFTHERSGGNTWSLVRRRGAA</sequence>
<evidence type="ECO:0000313" key="3">
    <source>
        <dbReference type="EMBL" id="GGN81797.1"/>
    </source>
</evidence>
<dbReference type="CDD" id="cd16936">
    <property type="entry name" value="HATPase_RsbW-like"/>
    <property type="match status" value="1"/>
</dbReference>
<protein>
    <recommendedName>
        <fullName evidence="2">Histidine kinase/HSP90-like ATPase domain-containing protein</fullName>
    </recommendedName>
</protein>
<dbReference type="InterPro" id="IPR003594">
    <property type="entry name" value="HATPase_dom"/>
</dbReference>
<evidence type="ECO:0000313" key="4">
    <source>
        <dbReference type="Proteomes" id="UP000626982"/>
    </source>
</evidence>
<feature type="domain" description="Histidine kinase/HSP90-like ATPase" evidence="2">
    <location>
        <begin position="13"/>
        <end position="128"/>
    </location>
</feature>
<gene>
    <name evidence="3" type="ORF">GCM10010968_10910</name>
</gene>
<comment type="caution">
    <text evidence="3">The sequence shown here is derived from an EMBL/GenBank/DDBJ whole genome shotgun (WGS) entry which is preliminary data.</text>
</comment>
<name>A0ABQ2KHF7_9MICO</name>
<evidence type="ECO:0000259" key="2">
    <source>
        <dbReference type="Pfam" id="PF13581"/>
    </source>
</evidence>
<accession>A0ABQ2KHF7</accession>
<reference evidence="4" key="1">
    <citation type="journal article" date="2019" name="Int. J. Syst. Evol. Microbiol.">
        <title>The Global Catalogue of Microorganisms (GCM) 10K type strain sequencing project: providing services to taxonomists for standard genome sequencing and annotation.</title>
        <authorList>
            <consortium name="The Broad Institute Genomics Platform"/>
            <consortium name="The Broad Institute Genome Sequencing Center for Infectious Disease"/>
            <person name="Wu L."/>
            <person name="Ma J."/>
        </authorList>
    </citation>
    <scope>NUCLEOTIDE SEQUENCE [LARGE SCALE GENOMIC DNA]</scope>
    <source>
        <strain evidence="4">CGMCC 1.6960</strain>
    </source>
</reference>
<keyword evidence="4" id="KW-1185">Reference proteome</keyword>